<reference evidence="3" key="1">
    <citation type="submission" date="2015-04" db="UniProtKB">
        <authorList>
            <consortium name="EnsemblPlants"/>
        </authorList>
    </citation>
    <scope>IDENTIFICATION</scope>
</reference>
<feature type="domain" description="DUF7851" evidence="2">
    <location>
        <begin position="53"/>
        <end position="243"/>
    </location>
</feature>
<dbReference type="OMA" id="HFAPCAD"/>
<dbReference type="HOGENOM" id="CLU_100763_0_0_1"/>
<accession>A0A0E0MNU0</accession>
<dbReference type="eggNOG" id="ENOG502QWJW">
    <property type="taxonomic scope" value="Eukaryota"/>
</dbReference>
<dbReference type="InterPro" id="IPR057173">
    <property type="entry name" value="DUF7851"/>
</dbReference>
<name>A0A0E0MNU0_ORYPU</name>
<evidence type="ECO:0000313" key="3">
    <source>
        <dbReference type="EnsemblPlants" id="OPUNC12G14910.1"/>
    </source>
</evidence>
<evidence type="ECO:0000256" key="1">
    <source>
        <dbReference type="SAM" id="MobiDB-lite"/>
    </source>
</evidence>
<dbReference type="Pfam" id="PF25236">
    <property type="entry name" value="DUF7851"/>
    <property type="match status" value="1"/>
</dbReference>
<sequence>MAEHKAAKSKSKSKSSGHGHDAAAAAASKKSKGGKTKANNVATANAAAPATSLDALFRPCGDVKGLRFGAQLVTRALTVRRAAPLELPHLLRVVAAGDEEKQREQPLSFAPTTTAYIPTNFAILAHHAWHTLTLGLGTKNSKATVFVFESVAMKAAADAAWPQVVPLGDVGRRLIRAAPGAPEMARFKFRKGCITFYVYAVRTAGARGFARADELRAVVEAVAKLKDFLDHTAMLALPGQRSIDVVAAAATVAAATAAPVGVVH</sequence>
<evidence type="ECO:0000313" key="4">
    <source>
        <dbReference type="Proteomes" id="UP000026962"/>
    </source>
</evidence>
<dbReference type="EnsemblPlants" id="OPUNC12G14910.1">
    <property type="protein sequence ID" value="OPUNC12G14910.1"/>
    <property type="gene ID" value="OPUNC12G14910"/>
</dbReference>
<feature type="region of interest" description="Disordered" evidence="1">
    <location>
        <begin position="1"/>
        <end position="38"/>
    </location>
</feature>
<organism evidence="3">
    <name type="scientific">Oryza punctata</name>
    <name type="common">Red rice</name>
    <dbReference type="NCBI Taxonomy" id="4537"/>
    <lineage>
        <taxon>Eukaryota</taxon>
        <taxon>Viridiplantae</taxon>
        <taxon>Streptophyta</taxon>
        <taxon>Embryophyta</taxon>
        <taxon>Tracheophyta</taxon>
        <taxon>Spermatophyta</taxon>
        <taxon>Magnoliopsida</taxon>
        <taxon>Liliopsida</taxon>
        <taxon>Poales</taxon>
        <taxon>Poaceae</taxon>
        <taxon>BOP clade</taxon>
        <taxon>Oryzoideae</taxon>
        <taxon>Oryzeae</taxon>
        <taxon>Oryzinae</taxon>
        <taxon>Oryza</taxon>
    </lineage>
</organism>
<dbReference type="AlphaFoldDB" id="A0A0E0MNU0"/>
<feature type="compositionally biased region" description="Basic residues" evidence="1">
    <location>
        <begin position="7"/>
        <end position="17"/>
    </location>
</feature>
<dbReference type="PANTHER" id="PTHR36375:SF2">
    <property type="entry name" value="EXPRESSED PROTEIN"/>
    <property type="match status" value="1"/>
</dbReference>
<keyword evidence="4" id="KW-1185">Reference proteome</keyword>
<proteinExistence type="predicted"/>
<reference evidence="3" key="2">
    <citation type="submission" date="2018-05" db="EMBL/GenBank/DDBJ databases">
        <title>OpunRS2 (Oryza punctata Reference Sequence Version 2).</title>
        <authorList>
            <person name="Zhang J."/>
            <person name="Kudrna D."/>
            <person name="Lee S."/>
            <person name="Talag J."/>
            <person name="Welchert J."/>
            <person name="Wing R.A."/>
        </authorList>
    </citation>
    <scope>NUCLEOTIDE SEQUENCE [LARGE SCALE GENOMIC DNA]</scope>
</reference>
<dbReference type="Gramene" id="OPUNC12G14910.1">
    <property type="protein sequence ID" value="OPUNC12G14910.1"/>
    <property type="gene ID" value="OPUNC12G14910"/>
</dbReference>
<evidence type="ECO:0000259" key="2">
    <source>
        <dbReference type="Pfam" id="PF25236"/>
    </source>
</evidence>
<dbReference type="Proteomes" id="UP000026962">
    <property type="component" value="Chromosome 12"/>
</dbReference>
<protein>
    <recommendedName>
        <fullName evidence="2">DUF7851 domain-containing protein</fullName>
    </recommendedName>
</protein>
<dbReference type="STRING" id="4537.A0A0E0MNU0"/>
<dbReference type="PANTHER" id="PTHR36375">
    <property type="entry name" value="OS05G0459300 PROTEIN"/>
    <property type="match status" value="1"/>
</dbReference>